<dbReference type="Pfam" id="PF17962">
    <property type="entry name" value="bMG6"/>
    <property type="match status" value="1"/>
</dbReference>
<evidence type="ECO:0000313" key="6">
    <source>
        <dbReference type="EMBL" id="EAR08595.1"/>
    </source>
</evidence>
<reference evidence="6 7" key="1">
    <citation type="submission" date="2006-02" db="EMBL/GenBank/DDBJ databases">
        <authorList>
            <person name="Pinhassi J."/>
            <person name="Pedros-Alio C."/>
            <person name="Ferriera S."/>
            <person name="Johnson J."/>
            <person name="Kravitz S."/>
            <person name="Halpern A."/>
            <person name="Remington K."/>
            <person name="Beeson K."/>
            <person name="Tran B."/>
            <person name="Rogers Y.-H."/>
            <person name="Friedman R."/>
            <person name="Venter J.C."/>
        </authorList>
    </citation>
    <scope>NUCLEOTIDE SEQUENCE [LARGE SCALE GENOMIC DNA]</scope>
    <source>
        <strain evidence="6 7">MED297</strain>
    </source>
</reference>
<evidence type="ECO:0000256" key="1">
    <source>
        <dbReference type="ARBA" id="ARBA00010556"/>
    </source>
</evidence>
<dbReference type="Pfam" id="PF00207">
    <property type="entry name" value="A2M"/>
    <property type="match status" value="1"/>
</dbReference>
<dbReference type="SMART" id="SM01360">
    <property type="entry name" value="A2M"/>
    <property type="match status" value="1"/>
</dbReference>
<dbReference type="InterPro" id="IPR011626">
    <property type="entry name" value="Alpha-macroglobulin_TED"/>
</dbReference>
<evidence type="ECO:0000259" key="5">
    <source>
        <dbReference type="SMART" id="SM01360"/>
    </source>
</evidence>
<dbReference type="InterPro" id="IPR008930">
    <property type="entry name" value="Terpenoid_cyclase/PrenylTrfase"/>
</dbReference>
<dbReference type="RefSeq" id="WP_008047180.1">
    <property type="nucleotide sequence ID" value="NZ_CH724153.1"/>
</dbReference>
<dbReference type="Pfam" id="PF11974">
    <property type="entry name" value="bMG3"/>
    <property type="match status" value="1"/>
</dbReference>
<gene>
    <name evidence="6" type="ORF">MED297_02785</name>
</gene>
<comment type="similarity">
    <text evidence="1">Belongs to the protease inhibitor I39 (alpha-2-macroglobulin) family. Bacterial alpha-2-macroglobulin subfamily.</text>
</comment>
<dbReference type="InterPro" id="IPR002890">
    <property type="entry name" value="MG2"/>
</dbReference>
<dbReference type="SMART" id="SM01359">
    <property type="entry name" value="A2M_N_2"/>
    <property type="match status" value="1"/>
</dbReference>
<dbReference type="GO" id="GO:0005615">
    <property type="term" value="C:extracellular space"/>
    <property type="evidence" value="ECO:0007669"/>
    <property type="project" value="InterPro"/>
</dbReference>
<proteinExistence type="inferred from homology"/>
<evidence type="ECO:0000256" key="2">
    <source>
        <dbReference type="ARBA" id="ARBA00022729"/>
    </source>
</evidence>
<evidence type="ECO:0000259" key="4">
    <source>
        <dbReference type="SMART" id="SM01359"/>
    </source>
</evidence>
<keyword evidence="3" id="KW-0472">Membrane</keyword>
<dbReference type="Gene3D" id="1.50.10.20">
    <property type="match status" value="1"/>
</dbReference>
<dbReference type="InterPro" id="IPR041246">
    <property type="entry name" value="Bact_MG10"/>
</dbReference>
<dbReference type="CDD" id="cd02891">
    <property type="entry name" value="A2M_like"/>
    <property type="match status" value="1"/>
</dbReference>
<dbReference type="Pfam" id="PF17973">
    <property type="entry name" value="bMG10"/>
    <property type="match status" value="1"/>
</dbReference>
<dbReference type="InterPro" id="IPR047565">
    <property type="entry name" value="Alpha-macroglob_thiol-ester_cl"/>
</dbReference>
<dbReference type="Proteomes" id="UP000005953">
    <property type="component" value="Unassembled WGS sequence"/>
</dbReference>
<keyword evidence="7" id="KW-1185">Reference proteome</keyword>
<keyword evidence="2" id="KW-0732">Signal</keyword>
<sequence length="1649" mass="185441">MSSFDKDRLPMASTCVRIGAGYLPKELIMMLRSCKAALLTLLISIFMPAVADFYASKAGETTYDGSPALVLRFTAALSANIELDQYVTVTPTLDNGSQWLTLDDGYSWTLPFVEPNTTYQIQIDRSLPSADGQSFSNVWINADEDQRASRWSVTTRPLQPSASFARDGQYLTTHSPAALPVSVVNVDEIALDIFRVRDNRLDAFIRDTFYDGRETYRNLDNLRNWADLVHTANYEPDIRANQRATLNLDVLPALNKYDDGVYVAVLRQAGSYDYRYDTTFFTQSDLGLHARFFGNQVQVFANDIVTGQPLANVDVTFYWTDLNSADRLQRRPVTTDDQGMASLNSNEQPTMIIARQGNQISFLRNARSQLDLSAYPNVTERHQPMQGFFWGPRDLYRPGETVDINMLLRDLDGQSLPGLPISMALYDGRGSRVDEFTWRPDSVGQVYRHQIRLDTNAPTGEWLLMVNGNRPFAGQYRFQVEEFLPERMSLSFYDDGVQTHRYLSGRTDSVPINAQYLYGAPAAGNRADAVVSVRAATDVFAQWPQHRFGNPTETLQPSTYRLDVIRLDEQGAGELQMPSVWSRIRTPVQYRVTASVYEEGGRPVTRTQNVIALGYDDERLVGVDPQFDGRAPSNENVQFHLQSVTPDGIAAIDDVSVRLVRKTRDYYWYFDDTDGWTYRWRGDSYVAWAQSLTLSEQGQMIDLPLQWGDYELQVTSGDDVLTVFPFRTQYYWSTEQSNGQSPEMIDLMLDQAHYAPGDIATLSIKTDSSGPAVLQVESSDGVLYTDTFNLAEDTTSLSFAIEEGWLRHDLYVTLMVLTPADQVSNTAPTRALGISHLPILRDNAVFDVDVTAPDRVEPNQPVTAQIQVNNVEVAGSATVWASVAMVDMGVLNITDYERPQPEVSLFAPRRFENTYLDLYGRVINNAGLQTLAQKFGGGFADSDDDLSRGGDKPQSEVQIISEFSDPIELIDGKADVTFDVPSFNGRVKWMVVVWSDESYGSDEQETTIADKLVTQIAMPRFMAMGDESQLTLDLHNLSGKDDRFSVDVVVEGSVSSAFNNTEVDLADQEKTSLVIPVTATDYQGQGVVRLSVTNGQDISLEREWRLGVRAPFPLRTLRAQTQIAPEAQWQPTPVLSHLHEDSIKAQLTLSDRPAIPFESHMDYLLRYPYGCLEQTISSTYPWLLVDSMLFNELNLNRMFRQRFDVDYTDAFRREQIEAGVERLLTKQKPDGAFGYWNANSHVSMWGTAYATQILQEAQTLGVAVSDSALSNAQKALQRMLRGSTSSDIWTDNATAYQQSYRAFAGYVLAQSNKASLSDLRRLFDLMQQDDNRYSPLPWMQMAVAFKLSGDQGRSEQAAALALTTDRQAHRYYADYGSKVRDYALTLELALTHGFATDGLVEKLEAGLAERRWMSTQERIALLKLAKAFAADGQSWQGSIVTDNFVQPLNQTQPFNTILNGQQLRSIQSIEANDKTLYANLTWQGVPTQAPEPYQLGMRISRQVYDLDGNRIDFSAPVQSGDLFIVRLEAQSLEKRFPEALIVDLLPAGFELENQNLLNASVNLDDVSIEGENVGEFFRNWDVEFQEYRDDRFVAGVSLREWSATRLFYLVRAVTPGEYAYPNAYVEDMYRPEFQAMSFTPGQVTVIAAP</sequence>
<dbReference type="InterPro" id="IPR011625">
    <property type="entry name" value="A2M_N_BRD"/>
</dbReference>
<dbReference type="STRING" id="314283.MED297_02785"/>
<feature type="domain" description="Alpha-2-macroglobulin" evidence="5">
    <location>
        <begin position="961"/>
        <end position="1048"/>
    </location>
</feature>
<keyword evidence="3" id="KW-0646">Protease inhibitor</keyword>
<dbReference type="InterPro" id="IPR041203">
    <property type="entry name" value="Bact_A2M_MG5"/>
</dbReference>
<dbReference type="Pfam" id="PF07703">
    <property type="entry name" value="A2M_BRD"/>
    <property type="match status" value="1"/>
</dbReference>
<dbReference type="InterPro" id="IPR026284">
    <property type="entry name" value="A2MG_proteobact"/>
</dbReference>
<dbReference type="InterPro" id="IPR051802">
    <property type="entry name" value="YfhM-like"/>
</dbReference>
<protein>
    <recommendedName>
        <fullName evidence="3">Alpha-2-macroglobulin</fullName>
    </recommendedName>
</protein>
<dbReference type="Pfam" id="PF07678">
    <property type="entry name" value="TED_complement"/>
    <property type="match status" value="1"/>
</dbReference>
<comment type="caution">
    <text evidence="6">The sequence shown here is derived from an EMBL/GenBank/DDBJ whole genome shotgun (WGS) entry which is preliminary data.</text>
</comment>
<dbReference type="EMBL" id="AAOE01000018">
    <property type="protein sequence ID" value="EAR08595.1"/>
    <property type="molecule type" value="Genomic_DNA"/>
</dbReference>
<dbReference type="Pfam" id="PF01835">
    <property type="entry name" value="MG2"/>
    <property type="match status" value="1"/>
</dbReference>
<dbReference type="SUPFAM" id="SSF48239">
    <property type="entry name" value="Terpenoid cyclases/Protein prenyltransferases"/>
    <property type="match status" value="1"/>
</dbReference>
<evidence type="ECO:0000313" key="7">
    <source>
        <dbReference type="Proteomes" id="UP000005953"/>
    </source>
</evidence>
<dbReference type="GO" id="GO:0004866">
    <property type="term" value="F:endopeptidase inhibitor activity"/>
    <property type="evidence" value="ECO:0007669"/>
    <property type="project" value="UniProtKB-UniRule"/>
</dbReference>
<dbReference type="PIRSF" id="PIRSF038980">
    <property type="entry name" value="A2M_bac"/>
    <property type="match status" value="1"/>
</dbReference>
<dbReference type="InterPro" id="IPR049120">
    <property type="entry name" value="A2M_bMG2"/>
</dbReference>
<dbReference type="Pfam" id="PF17972">
    <property type="entry name" value="bMG5"/>
    <property type="match status" value="1"/>
</dbReference>
<accession>A4BGU9</accession>
<dbReference type="Gene3D" id="2.60.40.1930">
    <property type="match status" value="1"/>
</dbReference>
<keyword evidence="3" id="KW-1003">Cell membrane</keyword>
<dbReference type="InterPro" id="IPR041462">
    <property type="entry name" value="Bact_A2M_MG6"/>
</dbReference>
<comment type="function">
    <text evidence="3">Protects the bacterial cell from host peptidases.</text>
</comment>
<feature type="domain" description="Alpha-2-macroglobulin bait region" evidence="4">
    <location>
        <begin position="745"/>
        <end position="893"/>
    </location>
</feature>
<dbReference type="SMART" id="SM01419">
    <property type="entry name" value="Thiol-ester_cl"/>
    <property type="match status" value="1"/>
</dbReference>
<dbReference type="HOGENOM" id="CLU_000965_1_0_6"/>
<evidence type="ECO:0000256" key="3">
    <source>
        <dbReference type="PIRNR" id="PIRNR038980"/>
    </source>
</evidence>
<dbReference type="PANTHER" id="PTHR40094:SF1">
    <property type="entry name" value="UBIQUITIN DOMAIN-CONTAINING PROTEIN"/>
    <property type="match status" value="1"/>
</dbReference>
<dbReference type="OrthoDB" id="9767116at2"/>
<name>A4BGU9_9GAMM</name>
<organism evidence="6 7">
    <name type="scientific">Reinekea blandensis MED297</name>
    <dbReference type="NCBI Taxonomy" id="314283"/>
    <lineage>
        <taxon>Bacteria</taxon>
        <taxon>Pseudomonadati</taxon>
        <taxon>Pseudomonadota</taxon>
        <taxon>Gammaproteobacteria</taxon>
        <taxon>Oceanospirillales</taxon>
        <taxon>Saccharospirillaceae</taxon>
        <taxon>Reinekea</taxon>
    </lineage>
</organism>
<dbReference type="InterPro" id="IPR001599">
    <property type="entry name" value="Macroglobln_a2"/>
</dbReference>
<dbReference type="InterPro" id="IPR021868">
    <property type="entry name" value="Alpha_2_Macroglob_MG3"/>
</dbReference>
<dbReference type="Pfam" id="PF21142">
    <property type="entry name" value="A2M_bMG2"/>
    <property type="match status" value="1"/>
</dbReference>
<dbReference type="PANTHER" id="PTHR40094">
    <property type="entry name" value="ALPHA-2-MACROGLOBULIN HOMOLOG"/>
    <property type="match status" value="1"/>
</dbReference>